<dbReference type="InterPro" id="IPR000944">
    <property type="entry name" value="Tscrpt_reg_Rrf2"/>
</dbReference>
<dbReference type="NCBIfam" id="TIGR00738">
    <property type="entry name" value="rrf2_super"/>
    <property type="match status" value="1"/>
</dbReference>
<sequence>MKYSKATNYALHTMVYLTLTPKGKSTGVEQLAKIQNLSPTYLSKILTKLVKAGLIESNPGVNGGYSIVRRSHNISFLDVIHAIEGQTTLFSCSLEHEKLFRNDDCLIENVMIDAENKMKDELNKKYIIDIAKQIQSKKKNNCDC</sequence>
<dbReference type="RefSeq" id="WP_000877654.1">
    <property type="nucleotide sequence ID" value="NZ_NTUG01000037.1"/>
</dbReference>
<reference evidence="2 3" key="1">
    <citation type="submission" date="2017-09" db="EMBL/GenBank/DDBJ databases">
        <title>Large-scale bioinformatics analysis of Bacillus genomes uncovers conserved roles of natural products in bacterial physiology.</title>
        <authorList>
            <consortium name="Agbiome Team Llc"/>
            <person name="Bleich R.M."/>
            <person name="Grubbs K.J."/>
            <person name="Santa Maria K.C."/>
            <person name="Allen S.E."/>
            <person name="Farag S."/>
            <person name="Shank E.A."/>
            <person name="Bowers A."/>
        </authorList>
    </citation>
    <scope>NUCLEOTIDE SEQUENCE [LARGE SCALE GENOMIC DNA]</scope>
    <source>
        <strain evidence="2 3">AFS067272</strain>
    </source>
</reference>
<accession>A0AA44TEQ7</accession>
<dbReference type="PANTHER" id="PTHR33221:SF9">
    <property type="entry name" value="RRF2 FAMILY PROTEIN"/>
    <property type="match status" value="1"/>
</dbReference>
<name>A0AA44TEQ7_BACCE</name>
<dbReference type="PANTHER" id="PTHR33221">
    <property type="entry name" value="WINGED HELIX-TURN-HELIX TRANSCRIPTIONAL REGULATOR, RRF2 FAMILY"/>
    <property type="match status" value="1"/>
</dbReference>
<dbReference type="GO" id="GO:0005829">
    <property type="term" value="C:cytosol"/>
    <property type="evidence" value="ECO:0007669"/>
    <property type="project" value="TreeGrafter"/>
</dbReference>
<protein>
    <submittedName>
        <fullName evidence="2">Rrf2 family transcriptional regulator</fullName>
    </submittedName>
</protein>
<keyword evidence="1" id="KW-0238">DNA-binding</keyword>
<dbReference type="GO" id="GO:0003700">
    <property type="term" value="F:DNA-binding transcription factor activity"/>
    <property type="evidence" value="ECO:0007669"/>
    <property type="project" value="TreeGrafter"/>
</dbReference>
<dbReference type="Proteomes" id="UP000226357">
    <property type="component" value="Unassembled WGS sequence"/>
</dbReference>
<dbReference type="InterPro" id="IPR030489">
    <property type="entry name" value="TR_Rrf2-type_CS"/>
</dbReference>
<dbReference type="InterPro" id="IPR011991">
    <property type="entry name" value="ArsR-like_HTH"/>
</dbReference>
<comment type="caution">
    <text evidence="2">The sequence shown here is derived from an EMBL/GenBank/DDBJ whole genome shotgun (WGS) entry which is preliminary data.</text>
</comment>
<evidence type="ECO:0000256" key="1">
    <source>
        <dbReference type="ARBA" id="ARBA00023125"/>
    </source>
</evidence>
<evidence type="ECO:0000313" key="2">
    <source>
        <dbReference type="EMBL" id="PFS01365.1"/>
    </source>
</evidence>
<evidence type="ECO:0000313" key="3">
    <source>
        <dbReference type="Proteomes" id="UP000226357"/>
    </source>
</evidence>
<dbReference type="PROSITE" id="PS01332">
    <property type="entry name" value="HTH_RRF2_1"/>
    <property type="match status" value="1"/>
</dbReference>
<dbReference type="CDD" id="cd00090">
    <property type="entry name" value="HTH_ARSR"/>
    <property type="match status" value="1"/>
</dbReference>
<dbReference type="EMBL" id="NVBO01000089">
    <property type="protein sequence ID" value="PFS01365.1"/>
    <property type="molecule type" value="Genomic_DNA"/>
</dbReference>
<dbReference type="SUPFAM" id="SSF46785">
    <property type="entry name" value="Winged helix' DNA-binding domain"/>
    <property type="match status" value="1"/>
</dbReference>
<proteinExistence type="predicted"/>
<dbReference type="AlphaFoldDB" id="A0AA44TEQ7"/>
<dbReference type="PROSITE" id="PS51197">
    <property type="entry name" value="HTH_RRF2_2"/>
    <property type="match status" value="1"/>
</dbReference>
<dbReference type="GO" id="GO:0003677">
    <property type="term" value="F:DNA binding"/>
    <property type="evidence" value="ECO:0007669"/>
    <property type="project" value="UniProtKB-KW"/>
</dbReference>
<dbReference type="InterPro" id="IPR036388">
    <property type="entry name" value="WH-like_DNA-bd_sf"/>
</dbReference>
<dbReference type="Gene3D" id="1.10.10.10">
    <property type="entry name" value="Winged helix-like DNA-binding domain superfamily/Winged helix DNA-binding domain"/>
    <property type="match status" value="1"/>
</dbReference>
<dbReference type="InterPro" id="IPR036390">
    <property type="entry name" value="WH_DNA-bd_sf"/>
</dbReference>
<organism evidence="2 3">
    <name type="scientific">Bacillus cereus</name>
    <dbReference type="NCBI Taxonomy" id="1396"/>
    <lineage>
        <taxon>Bacteria</taxon>
        <taxon>Bacillati</taxon>
        <taxon>Bacillota</taxon>
        <taxon>Bacilli</taxon>
        <taxon>Bacillales</taxon>
        <taxon>Bacillaceae</taxon>
        <taxon>Bacillus</taxon>
        <taxon>Bacillus cereus group</taxon>
    </lineage>
</organism>
<dbReference type="Pfam" id="PF02082">
    <property type="entry name" value="Rrf2"/>
    <property type="match status" value="1"/>
</dbReference>
<gene>
    <name evidence="2" type="ORF">COK38_11815</name>
</gene>